<proteinExistence type="inferred from homology"/>
<gene>
    <name evidence="2" type="ORF">QXL92_31370</name>
</gene>
<evidence type="ECO:0000256" key="1">
    <source>
        <dbReference type="RuleBase" id="RU362001"/>
    </source>
</evidence>
<dbReference type="SUPFAM" id="SSF140453">
    <property type="entry name" value="EsxAB dimer-like"/>
    <property type="match status" value="1"/>
</dbReference>
<accession>A0AAJ1W4A7</accession>
<dbReference type="InterPro" id="IPR010310">
    <property type="entry name" value="T7SS_ESAT-6-like"/>
</dbReference>
<dbReference type="EMBL" id="JAUFSA010000004">
    <property type="protein sequence ID" value="MDP7739235.1"/>
    <property type="molecule type" value="Genomic_DNA"/>
</dbReference>
<organism evidence="2 3">
    <name type="scientific">Mycobacterium paragordonae</name>
    <dbReference type="NCBI Taxonomy" id="1389713"/>
    <lineage>
        <taxon>Bacteria</taxon>
        <taxon>Bacillati</taxon>
        <taxon>Actinomycetota</taxon>
        <taxon>Actinomycetes</taxon>
        <taxon>Mycobacteriales</taxon>
        <taxon>Mycobacteriaceae</taxon>
        <taxon>Mycobacterium</taxon>
    </lineage>
</organism>
<dbReference type="Pfam" id="PF06013">
    <property type="entry name" value="WXG100"/>
    <property type="match status" value="1"/>
</dbReference>
<evidence type="ECO:0000313" key="3">
    <source>
        <dbReference type="Proteomes" id="UP001229081"/>
    </source>
</evidence>
<comment type="caution">
    <text evidence="2">The sequence shown here is derived from an EMBL/GenBank/DDBJ whole genome shotgun (WGS) entry which is preliminary data.</text>
</comment>
<dbReference type="Gene3D" id="1.10.287.1060">
    <property type="entry name" value="ESAT-6-like"/>
    <property type="match status" value="1"/>
</dbReference>
<reference evidence="2" key="1">
    <citation type="submission" date="2023-06" db="EMBL/GenBank/DDBJ databases">
        <title>Identification of two novel mycobacterium reveal diversities and complexities of Mycobacterium gordonae clade.</title>
        <authorList>
            <person name="Matsumoto Y."/>
            <person name="Nakamura S."/>
            <person name="Motooka D."/>
            <person name="Fukushima K."/>
        </authorList>
    </citation>
    <scope>NUCLEOTIDE SEQUENCE</scope>
    <source>
        <strain evidence="2">TY812</strain>
    </source>
</reference>
<dbReference type="AlphaFoldDB" id="A0AAJ1W4A7"/>
<dbReference type="RefSeq" id="WP_133437124.1">
    <property type="nucleotide sequence ID" value="NZ_JAUFSA010000004.1"/>
</dbReference>
<sequence length="95" mass="10238">MAQILYNYPAMMAHAGEMTGYSGALHTIGAGISSEQGALAAGWTGDTGMSYQSWQTQWNTGLEELIAAYRQMTDAHENNTMNMMGADGNEAAKWV</sequence>
<dbReference type="NCBIfam" id="TIGR03930">
    <property type="entry name" value="WXG100_ESAT6"/>
    <property type="match status" value="1"/>
</dbReference>
<evidence type="ECO:0000313" key="2">
    <source>
        <dbReference type="EMBL" id="MDP7739235.1"/>
    </source>
</evidence>
<name>A0AAJ1W4A7_9MYCO</name>
<dbReference type="Proteomes" id="UP001229081">
    <property type="component" value="Unassembled WGS sequence"/>
</dbReference>
<dbReference type="InterPro" id="IPR036689">
    <property type="entry name" value="ESAT-6-like_sf"/>
</dbReference>
<protein>
    <recommendedName>
        <fullName evidence="1">ESAT-6-like protein</fullName>
    </recommendedName>
</protein>
<comment type="similarity">
    <text evidence="1">Belongs to the WXG100 family.</text>
</comment>